<name>A0A556MVT9_9SPHI</name>
<dbReference type="InterPro" id="IPR010287">
    <property type="entry name" value="DUF892_YciF-like"/>
</dbReference>
<dbReference type="InterPro" id="IPR012347">
    <property type="entry name" value="Ferritin-like"/>
</dbReference>
<dbReference type="SUPFAM" id="SSF47240">
    <property type="entry name" value="Ferritin-like"/>
    <property type="match status" value="1"/>
</dbReference>
<organism evidence="1 2">
    <name type="scientific">Mucilaginibacter corticis</name>
    <dbReference type="NCBI Taxonomy" id="2597670"/>
    <lineage>
        <taxon>Bacteria</taxon>
        <taxon>Pseudomonadati</taxon>
        <taxon>Bacteroidota</taxon>
        <taxon>Sphingobacteriia</taxon>
        <taxon>Sphingobacteriales</taxon>
        <taxon>Sphingobacteriaceae</taxon>
        <taxon>Mucilaginibacter</taxon>
    </lineage>
</organism>
<dbReference type="Pfam" id="PF05974">
    <property type="entry name" value="DUF892"/>
    <property type="match status" value="1"/>
</dbReference>
<evidence type="ECO:0000313" key="1">
    <source>
        <dbReference type="EMBL" id="TSJ44027.1"/>
    </source>
</evidence>
<proteinExistence type="predicted"/>
<sequence length="172" mass="19703">MADTPGASISPKDVKIEDNHLKRIFLEHLNGIYFGKQHLLEFFNEIEIIASLQQLKLAVDELRNDTNNQILQMDEIYRSVHSAPAKTSVLGMKAMTLEAYLSVIKSGKTPAERDVFILFYIQIIEGIEVTYFKVLKNLAKSIGYSNTFLDQPFDTAVENKFLFETIYKEYIS</sequence>
<dbReference type="Gene3D" id="1.20.1260.10">
    <property type="match status" value="1"/>
</dbReference>
<dbReference type="AlphaFoldDB" id="A0A556MVT9"/>
<protein>
    <submittedName>
        <fullName evidence="1">DUF892 family protein</fullName>
    </submittedName>
</protein>
<gene>
    <name evidence="1" type="ORF">FO440_07580</name>
</gene>
<comment type="caution">
    <text evidence="1">The sequence shown here is derived from an EMBL/GenBank/DDBJ whole genome shotgun (WGS) entry which is preliminary data.</text>
</comment>
<dbReference type="Proteomes" id="UP000318733">
    <property type="component" value="Unassembled WGS sequence"/>
</dbReference>
<reference evidence="1 2" key="1">
    <citation type="submission" date="2019-07" db="EMBL/GenBank/DDBJ databases">
        <authorList>
            <person name="Huq M.A."/>
        </authorList>
    </citation>
    <scope>NUCLEOTIDE SEQUENCE [LARGE SCALE GENOMIC DNA]</scope>
    <source>
        <strain evidence="1 2">MAH-19</strain>
    </source>
</reference>
<accession>A0A556MVT9</accession>
<evidence type="ECO:0000313" key="2">
    <source>
        <dbReference type="Proteomes" id="UP000318733"/>
    </source>
</evidence>
<dbReference type="OrthoDB" id="954235at2"/>
<dbReference type="InterPro" id="IPR009078">
    <property type="entry name" value="Ferritin-like_SF"/>
</dbReference>
<dbReference type="RefSeq" id="WP_144247590.1">
    <property type="nucleotide sequence ID" value="NZ_VLPK01000001.1"/>
</dbReference>
<keyword evidence="2" id="KW-1185">Reference proteome</keyword>
<dbReference type="EMBL" id="VLPK01000001">
    <property type="protein sequence ID" value="TSJ44027.1"/>
    <property type="molecule type" value="Genomic_DNA"/>
</dbReference>